<feature type="non-terminal residue" evidence="2">
    <location>
        <position position="49"/>
    </location>
</feature>
<name>A0A164F5F2_9CRUS</name>
<dbReference type="Proteomes" id="UP000076858">
    <property type="component" value="Unassembled WGS sequence"/>
</dbReference>
<feature type="non-terminal residue" evidence="2">
    <location>
        <position position="1"/>
    </location>
</feature>
<gene>
    <name evidence="2" type="ORF">APZ42_007690</name>
</gene>
<evidence type="ECO:0000313" key="3">
    <source>
        <dbReference type="Proteomes" id="UP000076858"/>
    </source>
</evidence>
<reference evidence="2 3" key="1">
    <citation type="submission" date="2016-03" db="EMBL/GenBank/DDBJ databases">
        <title>EvidentialGene: Evidence-directed Construction of Genes on Genomes.</title>
        <authorList>
            <person name="Gilbert D.G."/>
            <person name="Choi J.-H."/>
            <person name="Mockaitis K."/>
            <person name="Colbourne J."/>
            <person name="Pfrender M."/>
        </authorList>
    </citation>
    <scope>NUCLEOTIDE SEQUENCE [LARGE SCALE GENOMIC DNA]</scope>
    <source>
        <strain evidence="2 3">Xinb3</strain>
        <tissue evidence="2">Complete organism</tissue>
    </source>
</reference>
<evidence type="ECO:0000256" key="1">
    <source>
        <dbReference type="SAM" id="MobiDB-lite"/>
    </source>
</evidence>
<keyword evidence="3" id="KW-1185">Reference proteome</keyword>
<feature type="compositionally biased region" description="Polar residues" evidence="1">
    <location>
        <begin position="1"/>
        <end position="14"/>
    </location>
</feature>
<feature type="region of interest" description="Disordered" evidence="1">
    <location>
        <begin position="1"/>
        <end position="49"/>
    </location>
</feature>
<dbReference type="EMBL" id="LRGB01021433">
    <property type="protein sequence ID" value="KZR97439.1"/>
    <property type="molecule type" value="Genomic_DNA"/>
</dbReference>
<dbReference type="AlphaFoldDB" id="A0A164F5F2"/>
<sequence length="49" mass="5311">SSPTSGHGLTNSSQNKKRISSCRRHPSRHLTLLPLSAKSMSPLATAVRR</sequence>
<accession>A0A164F5F2</accession>
<evidence type="ECO:0000313" key="2">
    <source>
        <dbReference type="EMBL" id="KZR97439.1"/>
    </source>
</evidence>
<protein>
    <submittedName>
        <fullName evidence="2">Uncharacterized protein</fullName>
    </submittedName>
</protein>
<feature type="compositionally biased region" description="Basic residues" evidence="1">
    <location>
        <begin position="15"/>
        <end position="28"/>
    </location>
</feature>
<comment type="caution">
    <text evidence="2">The sequence shown here is derived from an EMBL/GenBank/DDBJ whole genome shotgun (WGS) entry which is preliminary data.</text>
</comment>
<organism evidence="2 3">
    <name type="scientific">Daphnia magna</name>
    <dbReference type="NCBI Taxonomy" id="35525"/>
    <lineage>
        <taxon>Eukaryota</taxon>
        <taxon>Metazoa</taxon>
        <taxon>Ecdysozoa</taxon>
        <taxon>Arthropoda</taxon>
        <taxon>Crustacea</taxon>
        <taxon>Branchiopoda</taxon>
        <taxon>Diplostraca</taxon>
        <taxon>Cladocera</taxon>
        <taxon>Anomopoda</taxon>
        <taxon>Daphniidae</taxon>
        <taxon>Daphnia</taxon>
    </lineage>
</organism>
<proteinExistence type="predicted"/>